<dbReference type="Gene3D" id="3.40.50.1400">
    <property type="match status" value="2"/>
</dbReference>
<dbReference type="InterPro" id="IPR050963">
    <property type="entry name" value="Sirohydro_Cobaltochel/CbiX"/>
</dbReference>
<sequence>MTDLIILSHGSRHPRAHATVQRLADATARLVPCGVHVAHLDFDPERTLSAVAQRSGDAVVVPLLFAGGFHTRFDVPNQIRQAESGGVRLTLAPSLGAGPDVAAVLSRRLRADAAEDSVGVLFSVGSSIASSQAAMVALADAVGRAAGRDVDFLSATNMARSLDDVVAEHGRIHLLPLFVAEGLLLDQALARLPAGSTASAPLGEALAGVVAARYRACDPL</sequence>
<dbReference type="SUPFAM" id="SSF53800">
    <property type="entry name" value="Chelatase"/>
    <property type="match status" value="1"/>
</dbReference>
<name>A0A0G3HF84_9CORY</name>
<dbReference type="OrthoDB" id="482456at2"/>
<dbReference type="AlphaFoldDB" id="A0A0G3HF84"/>
<dbReference type="STRING" id="1072256.CUTER_10005"/>
<evidence type="ECO:0008006" key="5">
    <source>
        <dbReference type="Google" id="ProtNLM"/>
    </source>
</evidence>
<dbReference type="PATRIC" id="fig|1072256.5.peg.1971"/>
<protein>
    <recommendedName>
        <fullName evidence="5">Sirohydrochlorin cobaltochelatase</fullName>
    </recommendedName>
</protein>
<organism evidence="3 4">
    <name type="scientific">Corynebacterium uterequi</name>
    <dbReference type="NCBI Taxonomy" id="1072256"/>
    <lineage>
        <taxon>Bacteria</taxon>
        <taxon>Bacillati</taxon>
        <taxon>Actinomycetota</taxon>
        <taxon>Actinomycetes</taxon>
        <taxon>Mycobacteriales</taxon>
        <taxon>Corynebacteriaceae</taxon>
        <taxon>Corynebacterium</taxon>
    </lineage>
</organism>
<evidence type="ECO:0000313" key="4">
    <source>
        <dbReference type="Proteomes" id="UP000035548"/>
    </source>
</evidence>
<dbReference type="KEGG" id="cut:CUTER_10005"/>
<evidence type="ECO:0000256" key="2">
    <source>
        <dbReference type="ARBA" id="ARBA00023239"/>
    </source>
</evidence>
<reference evidence="3 4" key="1">
    <citation type="journal article" date="2015" name="Genome Announc.">
        <title>Virulence Factor Genes Detected in the Complete Genome Sequence of Corynebacterium uterequi DSM 45634, Isolated from the Uterus of a Maiden Mare.</title>
        <authorList>
            <person name="Ruckert C."/>
            <person name="Kriete M."/>
            <person name="Jaenicke S."/>
            <person name="Winkler A."/>
            <person name="Tauch A."/>
        </authorList>
    </citation>
    <scope>NUCLEOTIDE SEQUENCE [LARGE SCALE GENOMIC DNA]</scope>
    <source>
        <strain evidence="3 4">DSM 45634</strain>
    </source>
</reference>
<dbReference type="PANTHER" id="PTHR33542:SF3">
    <property type="entry name" value="SIROHYDROCHLORIN FERROCHELATASE, CHLOROPLASTIC"/>
    <property type="match status" value="1"/>
</dbReference>
<keyword evidence="2" id="KW-0456">Lyase</keyword>
<dbReference type="PANTHER" id="PTHR33542">
    <property type="entry name" value="SIROHYDROCHLORIN FERROCHELATASE, CHLOROPLASTIC"/>
    <property type="match status" value="1"/>
</dbReference>
<gene>
    <name evidence="3" type="ORF">CUTER_10005</name>
</gene>
<dbReference type="EMBL" id="CP011546">
    <property type="protein sequence ID" value="AKK11969.1"/>
    <property type="molecule type" value="Genomic_DNA"/>
</dbReference>
<reference evidence="4" key="2">
    <citation type="submission" date="2015-05" db="EMBL/GenBank/DDBJ databases">
        <title>Complete genome sequence of Corynebacterium uterequi DSM 45634, isolated from the uterus of a maiden mare.</title>
        <authorList>
            <person name="Ruckert C."/>
            <person name="Albersmeier A."/>
            <person name="Winkler A."/>
            <person name="Tauch A."/>
        </authorList>
    </citation>
    <scope>NUCLEOTIDE SEQUENCE [LARGE SCALE GENOMIC DNA]</scope>
    <source>
        <strain evidence="4">DSM 45634</strain>
    </source>
</reference>
<dbReference type="GO" id="GO:0046872">
    <property type="term" value="F:metal ion binding"/>
    <property type="evidence" value="ECO:0007669"/>
    <property type="project" value="UniProtKB-KW"/>
</dbReference>
<dbReference type="GO" id="GO:0016829">
    <property type="term" value="F:lyase activity"/>
    <property type="evidence" value="ECO:0007669"/>
    <property type="project" value="UniProtKB-KW"/>
</dbReference>
<keyword evidence="4" id="KW-1185">Reference proteome</keyword>
<dbReference type="InterPro" id="IPR002762">
    <property type="entry name" value="CbiX-like"/>
</dbReference>
<dbReference type="RefSeq" id="WP_047260272.1">
    <property type="nucleotide sequence ID" value="NZ_CP011546.1"/>
</dbReference>
<evidence type="ECO:0000256" key="1">
    <source>
        <dbReference type="ARBA" id="ARBA00022723"/>
    </source>
</evidence>
<proteinExistence type="predicted"/>
<evidence type="ECO:0000313" key="3">
    <source>
        <dbReference type="EMBL" id="AKK11969.1"/>
    </source>
</evidence>
<dbReference type="Proteomes" id="UP000035548">
    <property type="component" value="Chromosome"/>
</dbReference>
<dbReference type="Pfam" id="PF01903">
    <property type="entry name" value="CbiX"/>
    <property type="match status" value="1"/>
</dbReference>
<keyword evidence="1" id="KW-0479">Metal-binding</keyword>
<dbReference type="CDD" id="cd03416">
    <property type="entry name" value="CbiX_SirB_N"/>
    <property type="match status" value="1"/>
</dbReference>
<accession>A0A0G3HF84</accession>